<dbReference type="InterPro" id="IPR002110">
    <property type="entry name" value="Ankyrin_rpt"/>
</dbReference>
<evidence type="ECO:0000256" key="1">
    <source>
        <dbReference type="ARBA" id="ARBA00022737"/>
    </source>
</evidence>
<protein>
    <submittedName>
        <fullName evidence="6">Ankyrin repeat domain-containing protein</fullName>
    </submittedName>
</protein>
<evidence type="ECO:0000256" key="3">
    <source>
        <dbReference type="PROSITE-ProRule" id="PRU00023"/>
    </source>
</evidence>
<proteinExistence type="predicted"/>
<gene>
    <name evidence="6" type="ORF">QJT80_00415</name>
</gene>
<feature type="compositionally biased region" description="Low complexity" evidence="4">
    <location>
        <begin position="78"/>
        <end position="92"/>
    </location>
</feature>
<dbReference type="EMBL" id="CP124755">
    <property type="protein sequence ID" value="WGZ90948.1"/>
    <property type="molecule type" value="Genomic_DNA"/>
</dbReference>
<evidence type="ECO:0000256" key="4">
    <source>
        <dbReference type="SAM" id="MobiDB-lite"/>
    </source>
</evidence>
<dbReference type="Proteomes" id="UP001300672">
    <property type="component" value="Chromosome"/>
</dbReference>
<dbReference type="PROSITE" id="PS50088">
    <property type="entry name" value="ANK_REPEAT"/>
    <property type="match status" value="2"/>
</dbReference>
<feature type="compositionally biased region" description="Low complexity" evidence="4">
    <location>
        <begin position="44"/>
        <end position="54"/>
    </location>
</feature>
<dbReference type="PANTHER" id="PTHR24171">
    <property type="entry name" value="ANKYRIN REPEAT DOMAIN-CONTAINING PROTEIN 39-RELATED"/>
    <property type="match status" value="1"/>
</dbReference>
<feature type="region of interest" description="Disordered" evidence="4">
    <location>
        <begin position="44"/>
        <end position="103"/>
    </location>
</feature>
<sequence>MTALRFSAWSLLISVALSSVSVPVLANETEDVFGNFRSNRTVTPPAAPAAAPVVPATPAPQPAVSPASAPAANPPVAPVANANAPQPAAAPAEPEPPPKTAEQLTSEIWDAARSGNTAAVQVALQEGANPNSATHLGETAMHAAVAAGSLSTVIALKNAGGNINAVTSNGWTPLHHAARFRRADIANYLRTQGANPQAYTRDNPPKTPLQMALDNGDMRIARILGY</sequence>
<organism evidence="6">
    <name type="scientific">Candidatus Thiocaldithrix dubininis</name>
    <dbReference type="NCBI Taxonomy" id="3080823"/>
    <lineage>
        <taxon>Bacteria</taxon>
        <taxon>Pseudomonadati</taxon>
        <taxon>Pseudomonadota</taxon>
        <taxon>Gammaproteobacteria</taxon>
        <taxon>Thiotrichales</taxon>
        <taxon>Thiotrichaceae</taxon>
        <taxon>Candidatus Thiocaldithrix</taxon>
    </lineage>
</organism>
<name>A0AA95KKG5_9GAMM</name>
<keyword evidence="2 3" id="KW-0040">ANK repeat</keyword>
<feature type="chain" id="PRO_5041644506" evidence="5">
    <location>
        <begin position="27"/>
        <end position="226"/>
    </location>
</feature>
<dbReference type="SMART" id="SM00248">
    <property type="entry name" value="ANK"/>
    <property type="match status" value="3"/>
</dbReference>
<dbReference type="InterPro" id="IPR036770">
    <property type="entry name" value="Ankyrin_rpt-contain_sf"/>
</dbReference>
<dbReference type="Gene3D" id="1.25.40.20">
    <property type="entry name" value="Ankyrin repeat-containing domain"/>
    <property type="match status" value="1"/>
</dbReference>
<dbReference type="PROSITE" id="PS50297">
    <property type="entry name" value="ANK_REP_REGION"/>
    <property type="match status" value="1"/>
</dbReference>
<evidence type="ECO:0000256" key="2">
    <source>
        <dbReference type="ARBA" id="ARBA00023043"/>
    </source>
</evidence>
<feature type="repeat" description="ANK" evidence="3">
    <location>
        <begin position="169"/>
        <end position="201"/>
    </location>
</feature>
<dbReference type="Pfam" id="PF12796">
    <property type="entry name" value="Ank_2"/>
    <property type="match status" value="1"/>
</dbReference>
<keyword evidence="1" id="KW-0677">Repeat</keyword>
<accession>A0AA95KKG5</accession>
<feature type="signal peptide" evidence="5">
    <location>
        <begin position="1"/>
        <end position="26"/>
    </location>
</feature>
<reference evidence="6" key="1">
    <citation type="journal article" date="2023" name="Int. J. Mol. Sci.">
        <title>Metagenomics Revealed a New Genus 'Candidatus Thiocaldithrix dubininis' gen. nov., sp. nov. and a New Species 'Candidatus Thiothrix putei' sp. nov. in the Family Thiotrichaceae, Some Members of Which Have Traits of Both Na+- and H+-Motive Energetics.</title>
        <authorList>
            <person name="Ravin N.V."/>
            <person name="Muntyan M.S."/>
            <person name="Smolyakov D.D."/>
            <person name="Rudenko T.S."/>
            <person name="Beletsky A.V."/>
            <person name="Mardanov A.V."/>
            <person name="Grabovich M.Y."/>
        </authorList>
    </citation>
    <scope>NUCLEOTIDE SEQUENCE</scope>
    <source>
        <strain evidence="6">GKL-01</strain>
    </source>
</reference>
<feature type="repeat" description="ANK" evidence="3">
    <location>
        <begin position="136"/>
        <end position="168"/>
    </location>
</feature>
<dbReference type="KEGG" id="tdu:QJT80_00415"/>
<evidence type="ECO:0000313" key="6">
    <source>
        <dbReference type="EMBL" id="WGZ90948.1"/>
    </source>
</evidence>
<evidence type="ECO:0000256" key="5">
    <source>
        <dbReference type="SAM" id="SignalP"/>
    </source>
</evidence>
<keyword evidence="5" id="KW-0732">Signal</keyword>
<dbReference type="SUPFAM" id="SSF48403">
    <property type="entry name" value="Ankyrin repeat"/>
    <property type="match status" value="1"/>
</dbReference>
<reference evidence="6" key="2">
    <citation type="submission" date="2023-04" db="EMBL/GenBank/DDBJ databases">
        <authorList>
            <person name="Beletskiy A.V."/>
            <person name="Mardanov A.V."/>
            <person name="Ravin N.V."/>
        </authorList>
    </citation>
    <scope>NUCLEOTIDE SEQUENCE</scope>
    <source>
        <strain evidence="6">GKL-01</strain>
    </source>
</reference>
<dbReference type="AlphaFoldDB" id="A0AA95KKG5"/>
<dbReference type="PANTHER" id="PTHR24171:SF9">
    <property type="entry name" value="ANKYRIN REPEAT DOMAIN-CONTAINING PROTEIN 39"/>
    <property type="match status" value="1"/>
</dbReference>